<feature type="domain" description="WRKY19-like zinc finger" evidence="2">
    <location>
        <begin position="113"/>
        <end position="136"/>
    </location>
</feature>
<evidence type="ECO:0000313" key="3">
    <source>
        <dbReference type="EMBL" id="CCI39861.1"/>
    </source>
</evidence>
<dbReference type="InterPro" id="IPR056866">
    <property type="entry name" value="Znf_WRKY19"/>
</dbReference>
<dbReference type="PANTHER" id="PTHR31827">
    <property type="entry name" value="EMB|CAB89363.1"/>
    <property type="match status" value="1"/>
</dbReference>
<gene>
    <name evidence="3" type="ORF">BN9_006440</name>
</gene>
<dbReference type="InParanoid" id="A0A024FZC8"/>
<dbReference type="STRING" id="65357.A0A024FZC8"/>
<feature type="region of interest" description="Disordered" evidence="1">
    <location>
        <begin position="304"/>
        <end position="325"/>
    </location>
</feature>
<evidence type="ECO:0000256" key="1">
    <source>
        <dbReference type="SAM" id="MobiDB-lite"/>
    </source>
</evidence>
<feature type="domain" description="WRKY19-like zinc finger" evidence="2">
    <location>
        <begin position="65"/>
        <end position="88"/>
    </location>
</feature>
<comment type="caution">
    <text evidence="3">The sequence shown here is derived from an EMBL/GenBank/DDBJ whole genome shotgun (WGS) entry which is preliminary data.</text>
</comment>
<evidence type="ECO:0000259" key="2">
    <source>
        <dbReference type="Pfam" id="PF24906"/>
    </source>
</evidence>
<accession>A0A024FZC8</accession>
<dbReference type="AlphaFoldDB" id="A0A024FZC8"/>
<keyword evidence="4" id="KW-1185">Reference proteome</keyword>
<proteinExistence type="predicted"/>
<name>A0A024FZC8_9STRA</name>
<dbReference type="Proteomes" id="UP000053237">
    <property type="component" value="Unassembled WGS sequence"/>
</dbReference>
<evidence type="ECO:0000313" key="4">
    <source>
        <dbReference type="Proteomes" id="UP000053237"/>
    </source>
</evidence>
<feature type="compositionally biased region" description="Polar residues" evidence="1">
    <location>
        <begin position="315"/>
        <end position="325"/>
    </location>
</feature>
<feature type="domain" description="WRKY19-like zinc finger" evidence="2">
    <location>
        <begin position="89"/>
        <end position="112"/>
    </location>
</feature>
<dbReference type="Pfam" id="PF24906">
    <property type="entry name" value="Zf_WRKY19"/>
    <property type="match status" value="5"/>
</dbReference>
<reference evidence="3 4" key="1">
    <citation type="submission" date="2012-05" db="EMBL/GenBank/DDBJ databases">
        <title>Recombination and specialization in a pathogen metapopulation.</title>
        <authorList>
            <person name="Gardiner A."/>
            <person name="Kemen E."/>
            <person name="Schultz-Larsen T."/>
            <person name="MacLean D."/>
            <person name="Van Oosterhout C."/>
            <person name="Jones J.D.G."/>
        </authorList>
    </citation>
    <scope>NUCLEOTIDE SEQUENCE [LARGE SCALE GENOMIC DNA]</scope>
    <source>
        <strain evidence="3 4">Ac Nc2</strain>
    </source>
</reference>
<dbReference type="OrthoDB" id="77038at2759"/>
<feature type="domain" description="WRKY19-like zinc finger" evidence="2">
    <location>
        <begin position="137"/>
        <end position="160"/>
    </location>
</feature>
<protein>
    <recommendedName>
        <fullName evidence="2">WRKY19-like zinc finger domain-containing protein</fullName>
    </recommendedName>
</protein>
<organism evidence="3 4">
    <name type="scientific">Albugo candida</name>
    <dbReference type="NCBI Taxonomy" id="65357"/>
    <lineage>
        <taxon>Eukaryota</taxon>
        <taxon>Sar</taxon>
        <taxon>Stramenopiles</taxon>
        <taxon>Oomycota</taxon>
        <taxon>Peronosporomycetes</taxon>
        <taxon>Albuginales</taxon>
        <taxon>Albuginaceae</taxon>
        <taxon>Albugo</taxon>
    </lineage>
</organism>
<dbReference type="PANTHER" id="PTHR31827:SF1">
    <property type="entry name" value="EMB|CAB89363.1"/>
    <property type="match status" value="1"/>
</dbReference>
<feature type="domain" description="WRKY19-like zinc finger" evidence="2">
    <location>
        <begin position="162"/>
        <end position="184"/>
    </location>
</feature>
<dbReference type="EMBL" id="CAIX01000004">
    <property type="protein sequence ID" value="CCI39861.1"/>
    <property type="molecule type" value="Genomic_DNA"/>
</dbReference>
<sequence length="462" mass="50658">MSNSSSKTTTNDDVYIRKPAIDEKYINDICSENLDESNTLNRVCKYANCRRRVRSKGLCKAHGGGRRCMVEGCDRSSQGQGLCIRHGGGKRCNHIGCTKASQSNGLCKAHGGGIRCQVAGCIKSSQGGGLCRAHGGGQRCDKQGCTKGAQRGGYCASHGGSRFCQHAECTKNDRGGGFCAEHGGGKRCDYNDCNKPARKKGKCSFHANTTPKPLTFNYETMKKQPNQAHITSAPSSTLGDSRRATTSFQNVPFKNTNIVRPNISHTVDGFPRDPYLHIQTDQQSYESMMMVDARAANLGQYGGNLPSNLADRTPAQPSSKYQSDRSINYPDSLAQWSIKDQGVLSYTSDRQMYGCARLKQSFERNIPNHYPHTHFQGQFPTTENLQSIAAPSDDNAERHSISHYNRLEAIQYVHQNSAGMGSGLSNVATEHSNHAVIYNAQLHGYAPYTSQQIQQIQPMTLL</sequence>